<dbReference type="KEGG" id="lse:F1C12_22180"/>
<evidence type="ECO:0000313" key="2">
    <source>
        <dbReference type="EMBL" id="QNE37994.1"/>
    </source>
</evidence>
<keyword evidence="2" id="KW-0614">Plasmid</keyword>
<name>A0A7G6YHM9_9MICO</name>
<geneLocation type="plasmid" evidence="2 3">
    <name>unnamed2</name>
</geneLocation>
<dbReference type="AlphaFoldDB" id="A0A7G6YHM9"/>
<dbReference type="EMBL" id="CP043643">
    <property type="protein sequence ID" value="QNE37994.1"/>
    <property type="molecule type" value="Genomic_DNA"/>
</dbReference>
<dbReference type="InterPro" id="IPR041657">
    <property type="entry name" value="HTH_17"/>
</dbReference>
<dbReference type="InterPro" id="IPR009061">
    <property type="entry name" value="DNA-bd_dom_put_sf"/>
</dbReference>
<dbReference type="Proteomes" id="UP000515511">
    <property type="component" value="Plasmid unnamed2"/>
</dbReference>
<gene>
    <name evidence="2" type="ORF">F1C12_22180</name>
</gene>
<reference evidence="3" key="1">
    <citation type="submission" date="2019-09" db="EMBL/GenBank/DDBJ databases">
        <title>Antimicrobial potential of Antarctic Bacteria.</title>
        <authorList>
            <person name="Benaud N."/>
            <person name="Edwards R.J."/>
            <person name="Ferrari B.C."/>
        </authorList>
    </citation>
    <scope>NUCLEOTIDE SEQUENCE [LARGE SCALE GENOMIC DNA]</scope>
    <source>
        <strain evidence="3">INR9</strain>
        <plasmid evidence="3">unnamed2</plasmid>
    </source>
</reference>
<organism evidence="2 3">
    <name type="scientific">Leifsonia shinshuensis</name>
    <dbReference type="NCBI Taxonomy" id="150026"/>
    <lineage>
        <taxon>Bacteria</taxon>
        <taxon>Bacillati</taxon>
        <taxon>Actinomycetota</taxon>
        <taxon>Actinomycetes</taxon>
        <taxon>Micrococcales</taxon>
        <taxon>Microbacteriaceae</taxon>
        <taxon>Leifsonia</taxon>
    </lineage>
</organism>
<feature type="domain" description="Helix-turn-helix" evidence="1">
    <location>
        <begin position="15"/>
        <end position="65"/>
    </location>
</feature>
<evidence type="ECO:0000259" key="1">
    <source>
        <dbReference type="Pfam" id="PF12728"/>
    </source>
</evidence>
<protein>
    <submittedName>
        <fullName evidence="2">Helix-turn-helix domain-containing protein</fullName>
    </submittedName>
</protein>
<dbReference type="Pfam" id="PF12728">
    <property type="entry name" value="HTH_17"/>
    <property type="match status" value="1"/>
</dbReference>
<accession>A0A7G6YHM9</accession>
<dbReference type="SUPFAM" id="SSF46955">
    <property type="entry name" value="Putative DNA-binding domain"/>
    <property type="match status" value="1"/>
</dbReference>
<dbReference type="RefSeq" id="WP_115698368.1">
    <property type="nucleotide sequence ID" value="NZ_CP043643.1"/>
</dbReference>
<proteinExistence type="predicted"/>
<sequence>MRLVPVNDDQKRPTMLTPKALAAQLGVDVEHLRRLRDQGIGPAYIRITPRTVRYLSSEVAEWLNDEQ</sequence>
<evidence type="ECO:0000313" key="3">
    <source>
        <dbReference type="Proteomes" id="UP000515511"/>
    </source>
</evidence>